<dbReference type="InterPro" id="IPR011342">
    <property type="entry name" value="Shikimate_DH"/>
</dbReference>
<feature type="domain" description="Shikimate dehydrogenase substrate binding N-terminal" evidence="10">
    <location>
        <begin position="7"/>
        <end position="89"/>
    </location>
</feature>
<keyword evidence="5 8" id="KW-0560">Oxidoreductase</keyword>
<comment type="caution">
    <text evidence="12">The sequence shown here is derived from an EMBL/GenBank/DDBJ whole genome shotgun (WGS) entry which is preliminary data.</text>
</comment>
<accession>A0ABW4SEK6</accession>
<dbReference type="InterPro" id="IPR041121">
    <property type="entry name" value="SDH_C"/>
</dbReference>
<feature type="domain" description="SDH C-terminal" evidence="11">
    <location>
        <begin position="240"/>
        <end position="268"/>
    </location>
</feature>
<dbReference type="SUPFAM" id="SSF51735">
    <property type="entry name" value="NAD(P)-binding Rossmann-fold domains"/>
    <property type="match status" value="1"/>
</dbReference>
<reference evidence="13" key="1">
    <citation type="journal article" date="2019" name="Int. J. Syst. Evol. Microbiol.">
        <title>The Global Catalogue of Microorganisms (GCM) 10K type strain sequencing project: providing services to taxonomists for standard genome sequencing and annotation.</title>
        <authorList>
            <consortium name="The Broad Institute Genomics Platform"/>
            <consortium name="The Broad Institute Genome Sequencing Center for Infectious Disease"/>
            <person name="Wu L."/>
            <person name="Ma J."/>
        </authorList>
    </citation>
    <scope>NUCLEOTIDE SEQUENCE [LARGE SCALE GENOMIC DNA]</scope>
    <source>
        <strain evidence="13">CGMCC 4.7177</strain>
    </source>
</reference>
<dbReference type="RefSeq" id="WP_381536006.1">
    <property type="nucleotide sequence ID" value="NZ_JBHUGI010000006.1"/>
</dbReference>
<feature type="binding site" evidence="8">
    <location>
        <position position="219"/>
    </location>
    <ligand>
        <name>shikimate</name>
        <dbReference type="ChEBI" id="CHEBI:36208"/>
    </ligand>
</feature>
<feature type="binding site" evidence="8">
    <location>
        <position position="217"/>
    </location>
    <ligand>
        <name>NADP(+)</name>
        <dbReference type="ChEBI" id="CHEBI:58349"/>
    </ligand>
</feature>
<dbReference type="InterPro" id="IPR013708">
    <property type="entry name" value="Shikimate_DH-bd_N"/>
</dbReference>
<evidence type="ECO:0000259" key="10">
    <source>
        <dbReference type="Pfam" id="PF08501"/>
    </source>
</evidence>
<dbReference type="SUPFAM" id="SSF53223">
    <property type="entry name" value="Aminoacid dehydrogenase-like, N-terminal domain"/>
    <property type="match status" value="1"/>
</dbReference>
<dbReference type="EMBL" id="JBHUGI010000006">
    <property type="protein sequence ID" value="MFD1927360.1"/>
    <property type="molecule type" value="Genomic_DNA"/>
</dbReference>
<keyword evidence="4 8" id="KW-0521">NADP</keyword>
<gene>
    <name evidence="8 12" type="primary">aroE</name>
    <name evidence="12" type="ORF">ACFSFY_04690</name>
</gene>
<dbReference type="NCBIfam" id="TIGR00507">
    <property type="entry name" value="aroE"/>
    <property type="match status" value="1"/>
</dbReference>
<dbReference type="PANTHER" id="PTHR21089:SF1">
    <property type="entry name" value="BIFUNCTIONAL 3-DEHYDROQUINATE DEHYDRATASE_SHIKIMATE DEHYDROGENASE, CHLOROPLASTIC"/>
    <property type="match status" value="1"/>
</dbReference>
<feature type="binding site" evidence="8">
    <location>
        <position position="247"/>
    </location>
    <ligand>
        <name>shikimate</name>
        <dbReference type="ChEBI" id="CHEBI:36208"/>
    </ligand>
</feature>
<feature type="domain" description="Quinate/shikimate 5-dehydrogenase/glutamyl-tRNA reductase" evidence="9">
    <location>
        <begin position="115"/>
        <end position="191"/>
    </location>
</feature>
<dbReference type="InterPro" id="IPR046346">
    <property type="entry name" value="Aminoacid_DH-like_N_sf"/>
</dbReference>
<feature type="binding site" evidence="8">
    <location>
        <position position="62"/>
    </location>
    <ligand>
        <name>shikimate</name>
        <dbReference type="ChEBI" id="CHEBI:36208"/>
    </ligand>
</feature>
<dbReference type="HAMAP" id="MF_00222">
    <property type="entry name" value="Shikimate_DH_AroE"/>
    <property type="match status" value="1"/>
</dbReference>
<protein>
    <recommendedName>
        <fullName evidence="2 8">Shikimate dehydrogenase (NADP(+))</fullName>
        <shortName evidence="8">SDH</shortName>
        <ecNumber evidence="2 8">1.1.1.25</ecNumber>
    </recommendedName>
</protein>
<dbReference type="GO" id="GO:0004764">
    <property type="term" value="F:shikimate 3-dehydrogenase (NADP+) activity"/>
    <property type="evidence" value="ECO:0007669"/>
    <property type="project" value="UniProtKB-EC"/>
</dbReference>
<dbReference type="Pfam" id="PF18317">
    <property type="entry name" value="SDH_C"/>
    <property type="match status" value="1"/>
</dbReference>
<evidence type="ECO:0000259" key="9">
    <source>
        <dbReference type="Pfam" id="PF01488"/>
    </source>
</evidence>
<evidence type="ECO:0000259" key="11">
    <source>
        <dbReference type="Pfam" id="PF18317"/>
    </source>
</evidence>
<dbReference type="EC" id="1.1.1.25" evidence="2 8"/>
<evidence type="ECO:0000256" key="7">
    <source>
        <dbReference type="ARBA" id="ARBA00049442"/>
    </source>
</evidence>
<dbReference type="Pfam" id="PF08501">
    <property type="entry name" value="Shikimate_dh_N"/>
    <property type="match status" value="1"/>
</dbReference>
<feature type="binding site" evidence="8">
    <location>
        <position position="240"/>
    </location>
    <ligand>
        <name>NADP(+)</name>
        <dbReference type="ChEBI" id="CHEBI:58349"/>
    </ligand>
</feature>
<feature type="binding site" evidence="8">
    <location>
        <begin position="152"/>
        <end position="157"/>
    </location>
    <ligand>
        <name>NADP(+)</name>
        <dbReference type="ChEBI" id="CHEBI:58349"/>
    </ligand>
</feature>
<evidence type="ECO:0000256" key="6">
    <source>
        <dbReference type="ARBA" id="ARBA00023141"/>
    </source>
</evidence>
<dbReference type="PANTHER" id="PTHR21089">
    <property type="entry name" value="SHIKIMATE DEHYDROGENASE"/>
    <property type="match status" value="1"/>
</dbReference>
<dbReference type="InterPro" id="IPR036291">
    <property type="entry name" value="NAD(P)-bd_dom_sf"/>
</dbReference>
<evidence type="ECO:0000313" key="12">
    <source>
        <dbReference type="EMBL" id="MFD1927360.1"/>
    </source>
</evidence>
<evidence type="ECO:0000256" key="8">
    <source>
        <dbReference type="HAMAP-Rule" id="MF_00222"/>
    </source>
</evidence>
<dbReference type="Gene3D" id="3.40.50.720">
    <property type="entry name" value="NAD(P)-binding Rossmann-like Domain"/>
    <property type="match status" value="1"/>
</dbReference>
<comment type="pathway">
    <text evidence="1 8">Metabolic intermediate biosynthesis; chorismate biosynthesis; chorismate from D-erythrose 4-phosphate and phosphoenolpyruvate: step 4/7.</text>
</comment>
<sequence length="280" mass="30499">MRKWFAVIGDPIEQSMSPKMHNSWFIENEIDATYIPIHVSKADLKEAVMSLKRLGCSGWNVTVPHKTAIIPFLDHIDPSAKIMNAVNTVEVLSDGTLRGSNTDGIGFVRSLEEAFPGQLDNKKVLIIGAGGAARGIAFALQESNYGPIAFTNRTIEKALELSSELLGSTAMSIESAEASLQEYGLIIQTTSVGMNFSQQGVPLNPENLAEGSIVADIIYNPLETELLTKSLERNALTMNGTGMFVHQGAFAFEKWHGIQPNTEKMIEKITITLGGSYVNR</sequence>
<comment type="catalytic activity">
    <reaction evidence="7 8">
        <text>shikimate + NADP(+) = 3-dehydroshikimate + NADPH + H(+)</text>
        <dbReference type="Rhea" id="RHEA:17737"/>
        <dbReference type="ChEBI" id="CHEBI:15378"/>
        <dbReference type="ChEBI" id="CHEBI:16630"/>
        <dbReference type="ChEBI" id="CHEBI:36208"/>
        <dbReference type="ChEBI" id="CHEBI:57783"/>
        <dbReference type="ChEBI" id="CHEBI:58349"/>
        <dbReference type="EC" id="1.1.1.25"/>
    </reaction>
</comment>
<comment type="similarity">
    <text evidence="8">Belongs to the shikimate dehydrogenase family.</text>
</comment>
<evidence type="ECO:0000256" key="2">
    <source>
        <dbReference type="ARBA" id="ARBA00012962"/>
    </source>
</evidence>
<feature type="binding site" evidence="8">
    <location>
        <begin position="15"/>
        <end position="17"/>
    </location>
    <ligand>
        <name>shikimate</name>
        <dbReference type="ChEBI" id="CHEBI:36208"/>
    </ligand>
</feature>
<comment type="function">
    <text evidence="8">Involved in the biosynthesis of the chorismate, which leads to the biosynthesis of aromatic amino acids. Catalyzes the reversible NADPH linked reduction of 3-dehydroshikimate (DHSA) to yield shikimate (SA).</text>
</comment>
<dbReference type="Gene3D" id="3.40.50.10860">
    <property type="entry name" value="Leucine Dehydrogenase, chain A, domain 1"/>
    <property type="match status" value="1"/>
</dbReference>
<evidence type="ECO:0000313" key="13">
    <source>
        <dbReference type="Proteomes" id="UP001597218"/>
    </source>
</evidence>
<comment type="subunit">
    <text evidence="8">Homodimer.</text>
</comment>
<dbReference type="Pfam" id="PF01488">
    <property type="entry name" value="Shikimate_DH"/>
    <property type="match status" value="1"/>
</dbReference>
<evidence type="ECO:0000256" key="3">
    <source>
        <dbReference type="ARBA" id="ARBA00022605"/>
    </source>
</evidence>
<keyword evidence="3 8" id="KW-0028">Amino-acid biosynthesis</keyword>
<proteinExistence type="inferred from homology"/>
<evidence type="ECO:0000256" key="4">
    <source>
        <dbReference type="ARBA" id="ARBA00022857"/>
    </source>
</evidence>
<dbReference type="Proteomes" id="UP001597218">
    <property type="component" value="Unassembled WGS sequence"/>
</dbReference>
<keyword evidence="6 8" id="KW-0057">Aromatic amino acid biosynthesis</keyword>
<dbReference type="InterPro" id="IPR022893">
    <property type="entry name" value="Shikimate_DH_fam"/>
</dbReference>
<feature type="binding site" evidence="8">
    <location>
        <position position="103"/>
    </location>
    <ligand>
        <name>shikimate</name>
        <dbReference type="ChEBI" id="CHEBI:36208"/>
    </ligand>
</feature>
<feature type="binding site" evidence="8">
    <location>
        <begin position="128"/>
        <end position="132"/>
    </location>
    <ligand>
        <name>NADP(+)</name>
        <dbReference type="ChEBI" id="CHEBI:58349"/>
    </ligand>
</feature>
<feature type="binding site" evidence="8">
    <location>
        <position position="87"/>
    </location>
    <ligand>
        <name>shikimate</name>
        <dbReference type="ChEBI" id="CHEBI:36208"/>
    </ligand>
</feature>
<evidence type="ECO:0000256" key="5">
    <source>
        <dbReference type="ARBA" id="ARBA00023002"/>
    </source>
</evidence>
<evidence type="ECO:0000256" key="1">
    <source>
        <dbReference type="ARBA" id="ARBA00004871"/>
    </source>
</evidence>
<keyword evidence="13" id="KW-1185">Reference proteome</keyword>
<dbReference type="InterPro" id="IPR006151">
    <property type="entry name" value="Shikm_DH/Glu-tRNA_Rdtase"/>
</dbReference>
<organism evidence="12 13">
    <name type="scientific">Sporosarcina siberiensis</name>
    <dbReference type="NCBI Taxonomy" id="1365606"/>
    <lineage>
        <taxon>Bacteria</taxon>
        <taxon>Bacillati</taxon>
        <taxon>Bacillota</taxon>
        <taxon>Bacilli</taxon>
        <taxon>Bacillales</taxon>
        <taxon>Caryophanaceae</taxon>
        <taxon>Sporosarcina</taxon>
    </lineage>
</organism>
<dbReference type="CDD" id="cd01065">
    <property type="entry name" value="NAD_bind_Shikimate_DH"/>
    <property type="match status" value="1"/>
</dbReference>
<comment type="caution">
    <text evidence="8">Lacks conserved residue(s) required for the propagation of feature annotation.</text>
</comment>
<name>A0ABW4SEK6_9BACL</name>
<feature type="active site" description="Proton acceptor" evidence="8">
    <location>
        <position position="66"/>
    </location>
</feature>